<dbReference type="AlphaFoldDB" id="M5FWK7"/>
<dbReference type="EMBL" id="JH795868">
    <property type="protein sequence ID" value="EJU00070.1"/>
    <property type="molecule type" value="Genomic_DNA"/>
</dbReference>
<evidence type="ECO:0000313" key="3">
    <source>
        <dbReference type="Proteomes" id="UP000030653"/>
    </source>
</evidence>
<feature type="compositionally biased region" description="Basic and acidic residues" evidence="1">
    <location>
        <begin position="81"/>
        <end position="91"/>
    </location>
</feature>
<dbReference type="HOGENOM" id="CLU_533179_0_0_1"/>
<accession>M5FWK7</accession>
<evidence type="ECO:0008006" key="4">
    <source>
        <dbReference type="Google" id="ProtNLM"/>
    </source>
</evidence>
<evidence type="ECO:0000256" key="1">
    <source>
        <dbReference type="SAM" id="MobiDB-lite"/>
    </source>
</evidence>
<protein>
    <recommendedName>
        <fullName evidence="4">Methyltransferase domain-containing protein</fullName>
    </recommendedName>
</protein>
<evidence type="ECO:0000313" key="2">
    <source>
        <dbReference type="EMBL" id="EJU00070.1"/>
    </source>
</evidence>
<gene>
    <name evidence="2" type="ORF">DACRYDRAFT_117660</name>
</gene>
<dbReference type="STRING" id="1858805.M5FWK7"/>
<dbReference type="RefSeq" id="XP_040626967.1">
    <property type="nucleotide sequence ID" value="XM_040770428.1"/>
</dbReference>
<name>M5FWK7_DACPD</name>
<dbReference type="Gene3D" id="3.40.50.150">
    <property type="entry name" value="Vaccinia Virus protein VP39"/>
    <property type="match status" value="1"/>
</dbReference>
<feature type="compositionally biased region" description="Low complexity" evidence="1">
    <location>
        <begin position="30"/>
        <end position="39"/>
    </location>
</feature>
<feature type="compositionally biased region" description="Polar residues" evidence="1">
    <location>
        <begin position="1"/>
        <end position="12"/>
    </location>
</feature>
<dbReference type="Proteomes" id="UP000030653">
    <property type="component" value="Unassembled WGS sequence"/>
</dbReference>
<organism evidence="2 3">
    <name type="scientific">Dacryopinax primogenitus (strain DJM 731)</name>
    <name type="common">Brown rot fungus</name>
    <dbReference type="NCBI Taxonomy" id="1858805"/>
    <lineage>
        <taxon>Eukaryota</taxon>
        <taxon>Fungi</taxon>
        <taxon>Dikarya</taxon>
        <taxon>Basidiomycota</taxon>
        <taxon>Agaricomycotina</taxon>
        <taxon>Dacrymycetes</taxon>
        <taxon>Dacrymycetales</taxon>
        <taxon>Dacrymycetaceae</taxon>
        <taxon>Dacryopinax</taxon>
    </lineage>
</organism>
<dbReference type="Pfam" id="PF13489">
    <property type="entry name" value="Methyltransf_23"/>
    <property type="match status" value="1"/>
</dbReference>
<feature type="compositionally biased region" description="Polar residues" evidence="1">
    <location>
        <begin position="114"/>
        <end position="128"/>
    </location>
</feature>
<dbReference type="OrthoDB" id="2013972at2759"/>
<dbReference type="OMA" id="LIRMANM"/>
<reference evidence="2 3" key="1">
    <citation type="journal article" date="2012" name="Science">
        <title>The Paleozoic origin of enzymatic lignin decomposition reconstructed from 31 fungal genomes.</title>
        <authorList>
            <person name="Floudas D."/>
            <person name="Binder M."/>
            <person name="Riley R."/>
            <person name="Barry K."/>
            <person name="Blanchette R.A."/>
            <person name="Henrissat B."/>
            <person name="Martinez A.T."/>
            <person name="Otillar R."/>
            <person name="Spatafora J.W."/>
            <person name="Yadav J.S."/>
            <person name="Aerts A."/>
            <person name="Benoit I."/>
            <person name="Boyd A."/>
            <person name="Carlson A."/>
            <person name="Copeland A."/>
            <person name="Coutinho P.M."/>
            <person name="de Vries R.P."/>
            <person name="Ferreira P."/>
            <person name="Findley K."/>
            <person name="Foster B."/>
            <person name="Gaskell J."/>
            <person name="Glotzer D."/>
            <person name="Gorecki P."/>
            <person name="Heitman J."/>
            <person name="Hesse C."/>
            <person name="Hori C."/>
            <person name="Igarashi K."/>
            <person name="Jurgens J.A."/>
            <person name="Kallen N."/>
            <person name="Kersten P."/>
            <person name="Kohler A."/>
            <person name="Kuees U."/>
            <person name="Kumar T.K.A."/>
            <person name="Kuo A."/>
            <person name="LaButti K."/>
            <person name="Larrondo L.F."/>
            <person name="Lindquist E."/>
            <person name="Ling A."/>
            <person name="Lombard V."/>
            <person name="Lucas S."/>
            <person name="Lundell T."/>
            <person name="Martin R."/>
            <person name="McLaughlin D.J."/>
            <person name="Morgenstern I."/>
            <person name="Morin E."/>
            <person name="Murat C."/>
            <person name="Nagy L.G."/>
            <person name="Nolan M."/>
            <person name="Ohm R.A."/>
            <person name="Patyshakuliyeva A."/>
            <person name="Rokas A."/>
            <person name="Ruiz-Duenas F.J."/>
            <person name="Sabat G."/>
            <person name="Salamov A."/>
            <person name="Samejima M."/>
            <person name="Schmutz J."/>
            <person name="Slot J.C."/>
            <person name="St John F."/>
            <person name="Stenlid J."/>
            <person name="Sun H."/>
            <person name="Sun S."/>
            <person name="Syed K."/>
            <person name="Tsang A."/>
            <person name="Wiebenga A."/>
            <person name="Young D."/>
            <person name="Pisabarro A."/>
            <person name="Eastwood D.C."/>
            <person name="Martin F."/>
            <person name="Cullen D."/>
            <person name="Grigoriev I.V."/>
            <person name="Hibbett D.S."/>
        </authorList>
    </citation>
    <scope>NUCLEOTIDE SEQUENCE [LARGE SCALE GENOMIC DNA]</scope>
    <source>
        <strain evidence="2 3">DJM-731 SS1</strain>
    </source>
</reference>
<dbReference type="SUPFAM" id="SSF53335">
    <property type="entry name" value="S-adenosyl-L-methionine-dependent methyltransferases"/>
    <property type="match status" value="1"/>
</dbReference>
<sequence>MSQPPGAPSSSAWRRRLVSLTSRSKTPDPAAVAATAAVAQPQRSKTPAPPSRAKTPAPTSGSSSHRRAASNAEDGYMTDAASRRRPGDSRSRGPPTIAPPVPALPPTIHAPAGSRQSFQQFPIHPNSQALRPPSRNASRAAAPLPPFPIMHGNDAEERPKKIDFLSDSEQEGPPEPTAGFKNRVRRLPRPLDSKRLDEMNLLQGVALAYPLNVGEEARRLEKYLYGLVYHRLRSNQVDRIYRNGGPSFHKWEYPPRKVLDVGCGYGYWIRDAKEFWPYAKFIAFDFHRLIPDHWGEQVQFVQGNLLGDQHGKLPRSLIAQGPFDLIRMANMSLAVPWNQWSIVLGNLQALLSERGIFEFVDDGWFPPLFEEQCPRDKVFLRSYDEYFEIMLERRGIRSRNVAQRDWAQNIISIMEKFNMQHTYFNHVELTTLAPSDSLLATRWYRALNLCADAIESTFTSYADAVNEEISVNIRNGKAENRQLIRIPSWVEEFHNLRNIIDITTSEAYVYNDSIWAFLAYRRRTREEIAAKQASGPAPPQRPQTSLARR</sequence>
<dbReference type="GeneID" id="63685490"/>
<dbReference type="InterPro" id="IPR029063">
    <property type="entry name" value="SAM-dependent_MTases_sf"/>
</dbReference>
<feature type="region of interest" description="Disordered" evidence="1">
    <location>
        <begin position="1"/>
        <end position="154"/>
    </location>
</feature>
<proteinExistence type="predicted"/>
<feature type="compositionally biased region" description="Low complexity" evidence="1">
    <location>
        <begin position="129"/>
        <end position="142"/>
    </location>
</feature>
<feature type="region of interest" description="Disordered" evidence="1">
    <location>
        <begin position="528"/>
        <end position="549"/>
    </location>
</feature>
<feature type="compositionally biased region" description="Pro residues" evidence="1">
    <location>
        <begin position="96"/>
        <end position="105"/>
    </location>
</feature>
<keyword evidence="3" id="KW-1185">Reference proteome</keyword>